<evidence type="ECO:0000313" key="3">
    <source>
        <dbReference type="Proteomes" id="UP001204320"/>
    </source>
</evidence>
<gene>
    <name evidence="2" type="ORF">NVS32_08235</name>
</gene>
<sequence length="99" mass="10290">MHSISRTGVRAVLNAVALVARVLAVALCVLVLVDSLDVGPLHTALLGVNGLATGAIPPALQGILVFRTPMGGAFRGDFALVATALFVIDWLLTRAAYRI</sequence>
<reference evidence="2 3" key="1">
    <citation type="submission" date="2022-08" db="EMBL/GenBank/DDBJ databases">
        <title>Tractidigestivibacter montrealensis type strain KD21.</title>
        <authorList>
            <person name="Diop K."/>
            <person name="Richard C."/>
            <person name="Routy B."/>
        </authorList>
    </citation>
    <scope>NUCLEOTIDE SEQUENCE [LARGE SCALE GENOMIC DNA]</scope>
    <source>
        <strain evidence="2 3">KD21</strain>
    </source>
</reference>
<keyword evidence="3" id="KW-1185">Reference proteome</keyword>
<dbReference type="EMBL" id="JANSKA010000005">
    <property type="protein sequence ID" value="MCR9036929.1"/>
    <property type="molecule type" value="Genomic_DNA"/>
</dbReference>
<accession>A0ABT1Z9P5</accession>
<evidence type="ECO:0000313" key="2">
    <source>
        <dbReference type="EMBL" id="MCR9036929.1"/>
    </source>
</evidence>
<name>A0ABT1Z9P5_9ACTN</name>
<organism evidence="2 3">
    <name type="scientific">Tractidigestivibacter montrealensis</name>
    <dbReference type="NCBI Taxonomy" id="2972466"/>
    <lineage>
        <taxon>Bacteria</taxon>
        <taxon>Bacillati</taxon>
        <taxon>Actinomycetota</taxon>
        <taxon>Coriobacteriia</taxon>
        <taxon>Coriobacteriales</taxon>
        <taxon>Atopobiaceae</taxon>
        <taxon>Tractidigestivibacter</taxon>
    </lineage>
</organism>
<dbReference type="Proteomes" id="UP001204320">
    <property type="component" value="Unassembled WGS sequence"/>
</dbReference>
<protein>
    <submittedName>
        <fullName evidence="2">Uncharacterized protein</fullName>
    </submittedName>
</protein>
<proteinExistence type="predicted"/>
<keyword evidence="1" id="KW-0472">Membrane</keyword>
<keyword evidence="1" id="KW-0812">Transmembrane</keyword>
<feature type="transmembrane region" description="Helical" evidence="1">
    <location>
        <begin position="78"/>
        <end position="97"/>
    </location>
</feature>
<keyword evidence="1" id="KW-1133">Transmembrane helix</keyword>
<evidence type="ECO:0000256" key="1">
    <source>
        <dbReference type="SAM" id="Phobius"/>
    </source>
</evidence>
<dbReference type="RefSeq" id="WP_258499380.1">
    <property type="nucleotide sequence ID" value="NZ_JANSKA010000005.1"/>
</dbReference>
<feature type="transmembrane region" description="Helical" evidence="1">
    <location>
        <begin position="12"/>
        <end position="33"/>
    </location>
</feature>
<comment type="caution">
    <text evidence="2">The sequence shown here is derived from an EMBL/GenBank/DDBJ whole genome shotgun (WGS) entry which is preliminary data.</text>
</comment>
<feature type="transmembrane region" description="Helical" evidence="1">
    <location>
        <begin position="45"/>
        <end position="66"/>
    </location>
</feature>